<proteinExistence type="predicted"/>
<keyword evidence="2" id="KW-1185">Reference proteome</keyword>
<dbReference type="EMBL" id="GL379802">
    <property type="protein sequence ID" value="EGT37419.1"/>
    <property type="molecule type" value="Genomic_DNA"/>
</dbReference>
<dbReference type="Proteomes" id="UP000008068">
    <property type="component" value="Unassembled WGS sequence"/>
</dbReference>
<gene>
    <name evidence="1" type="ORF">CAEBREN_17281</name>
</gene>
<feature type="non-terminal residue" evidence="1">
    <location>
        <position position="1"/>
    </location>
</feature>
<evidence type="ECO:0000313" key="1">
    <source>
        <dbReference type="EMBL" id="EGT37419.1"/>
    </source>
</evidence>
<dbReference type="InParanoid" id="G0MMX5"/>
<sequence>KNHKVGRLEPKKKVIFSIACCSLTWGSYSNLSNSPISSLFQGSRCYV</sequence>
<name>G0MMX5_CAEBE</name>
<dbReference type="AlphaFoldDB" id="G0MMX5"/>
<protein>
    <submittedName>
        <fullName evidence="1">Uncharacterized protein</fullName>
    </submittedName>
</protein>
<reference evidence="2" key="1">
    <citation type="submission" date="2011-07" db="EMBL/GenBank/DDBJ databases">
        <authorList>
            <consortium name="Caenorhabditis brenneri Sequencing and Analysis Consortium"/>
            <person name="Wilson R.K."/>
        </authorList>
    </citation>
    <scope>NUCLEOTIDE SEQUENCE [LARGE SCALE GENOMIC DNA]</scope>
    <source>
        <strain evidence="2">PB2801</strain>
    </source>
</reference>
<dbReference type="HOGENOM" id="CLU_3178099_0_0_1"/>
<accession>G0MMX5</accession>
<evidence type="ECO:0000313" key="2">
    <source>
        <dbReference type="Proteomes" id="UP000008068"/>
    </source>
</evidence>
<organism evidence="2">
    <name type="scientific">Caenorhabditis brenneri</name>
    <name type="common">Nematode worm</name>
    <dbReference type="NCBI Taxonomy" id="135651"/>
    <lineage>
        <taxon>Eukaryota</taxon>
        <taxon>Metazoa</taxon>
        <taxon>Ecdysozoa</taxon>
        <taxon>Nematoda</taxon>
        <taxon>Chromadorea</taxon>
        <taxon>Rhabditida</taxon>
        <taxon>Rhabditina</taxon>
        <taxon>Rhabditomorpha</taxon>
        <taxon>Rhabditoidea</taxon>
        <taxon>Rhabditidae</taxon>
        <taxon>Peloderinae</taxon>
        <taxon>Caenorhabditis</taxon>
    </lineage>
</organism>